<sequence>MNNVSKPCKRLTTSLRQCGGESPTCIRASISGGHPGVNLDIGPLNFACENDSIDIYPSAALLDIPKPHTRPYSASVVIKFITQTIEESTIVVEDKEEKTRFVYPTFTPNPFWPLLSQGTGSATPTATPTPSKIDIGTVGTVGPRATIVHLKISFIEVTNAAGILGCFILYITGFTILMIYL</sequence>
<evidence type="ECO:0000256" key="1">
    <source>
        <dbReference type="SAM" id="Phobius"/>
    </source>
</evidence>
<evidence type="ECO:0000313" key="2">
    <source>
        <dbReference type="EMBL" id="CAG1966858.1"/>
    </source>
</evidence>
<keyword evidence="1" id="KW-0472">Membrane</keyword>
<keyword evidence="1" id="KW-1133">Transmembrane helix</keyword>
<reference evidence="2" key="1">
    <citation type="submission" date="2021-03" db="EMBL/GenBank/DDBJ databases">
        <authorList>
            <person name="Alouane T."/>
            <person name="Langin T."/>
            <person name="Bonhomme L."/>
        </authorList>
    </citation>
    <scope>NUCLEOTIDE SEQUENCE</scope>
    <source>
        <strain evidence="2">MDC_Fg202</strain>
    </source>
</reference>
<dbReference type="EMBL" id="CAJPIJ010000072">
    <property type="protein sequence ID" value="CAG1966858.1"/>
    <property type="molecule type" value="Genomic_DNA"/>
</dbReference>
<name>A0A9N8NK74_GIBZA</name>
<proteinExistence type="predicted"/>
<accession>A0A9N8NK74</accession>
<dbReference type="Proteomes" id="UP000746612">
    <property type="component" value="Unassembled WGS sequence"/>
</dbReference>
<protein>
    <submittedName>
        <fullName evidence="2">Uncharacterized protein</fullName>
    </submittedName>
</protein>
<feature type="transmembrane region" description="Helical" evidence="1">
    <location>
        <begin position="160"/>
        <end position="180"/>
    </location>
</feature>
<comment type="caution">
    <text evidence="2">The sequence shown here is derived from an EMBL/GenBank/DDBJ whole genome shotgun (WGS) entry which is preliminary data.</text>
</comment>
<organism evidence="2 3">
    <name type="scientific">Gibberella zeae</name>
    <name type="common">Wheat head blight fungus</name>
    <name type="synonym">Fusarium graminearum</name>
    <dbReference type="NCBI Taxonomy" id="5518"/>
    <lineage>
        <taxon>Eukaryota</taxon>
        <taxon>Fungi</taxon>
        <taxon>Dikarya</taxon>
        <taxon>Ascomycota</taxon>
        <taxon>Pezizomycotina</taxon>
        <taxon>Sordariomycetes</taxon>
        <taxon>Hypocreomycetidae</taxon>
        <taxon>Hypocreales</taxon>
        <taxon>Nectriaceae</taxon>
        <taxon>Fusarium</taxon>
    </lineage>
</organism>
<gene>
    <name evidence="2" type="ORF">MDCFG202_LOCUS46043</name>
</gene>
<dbReference type="AlphaFoldDB" id="A0A9N8NK74"/>
<evidence type="ECO:0000313" key="3">
    <source>
        <dbReference type="Proteomes" id="UP000746612"/>
    </source>
</evidence>
<keyword evidence="1" id="KW-0812">Transmembrane</keyword>